<evidence type="ECO:0000313" key="3">
    <source>
        <dbReference type="Proteomes" id="UP000240357"/>
    </source>
</evidence>
<sequence length="337" mass="39087">MNYKERTPVENNTSLDEIDLSKIFISIGRGFVKFLKSIFRLFFLYLDTFISKTKVIFALILVGTILGVAYFYAFKPYYESRMTLNSAYYRGEFLDNSIQNLNRLCSENNFRVLASLLKIEPKKAKSLRKIQVEQIISPNMQMLIDLYKNTKGNQRRLDSLILNHSDSTFQIMVQVYDTTTLVGLDTVLVNYIKNNKFVNKRIAIERKNLLSRKAKLIRESKNLDTLKSYMAKSYLPDGPSKTGTNVTLNDKESNPIDIYREDFRLYDQQLKIDRLLFINSEIEIIDRFITFGRPASGTIYKNAAKGAIGGLLIGLLYVFYIILRNGLHRFRTMVEED</sequence>
<evidence type="ECO:0000256" key="1">
    <source>
        <dbReference type="SAM" id="Phobius"/>
    </source>
</evidence>
<gene>
    <name evidence="2" type="ORF">AHMF7605_02465</name>
</gene>
<protein>
    <submittedName>
        <fullName evidence="2">Uncharacterized protein</fullName>
    </submittedName>
</protein>
<accession>A0A2T2YAF5</accession>
<comment type="caution">
    <text evidence="2">The sequence shown here is derived from an EMBL/GenBank/DDBJ whole genome shotgun (WGS) entry which is preliminary data.</text>
</comment>
<name>A0A2T2YAF5_9BACT</name>
<keyword evidence="1" id="KW-1133">Transmembrane helix</keyword>
<organism evidence="2 3">
    <name type="scientific">Adhaeribacter arboris</name>
    <dbReference type="NCBI Taxonomy" id="2072846"/>
    <lineage>
        <taxon>Bacteria</taxon>
        <taxon>Pseudomonadati</taxon>
        <taxon>Bacteroidota</taxon>
        <taxon>Cytophagia</taxon>
        <taxon>Cytophagales</taxon>
        <taxon>Hymenobacteraceae</taxon>
        <taxon>Adhaeribacter</taxon>
    </lineage>
</organism>
<feature type="transmembrane region" description="Helical" evidence="1">
    <location>
        <begin position="55"/>
        <end position="74"/>
    </location>
</feature>
<evidence type="ECO:0000313" key="2">
    <source>
        <dbReference type="EMBL" id="PSR52466.1"/>
    </source>
</evidence>
<keyword evidence="1" id="KW-0812">Transmembrane</keyword>
<dbReference type="AlphaFoldDB" id="A0A2T2YAF5"/>
<reference evidence="2 3" key="1">
    <citation type="submission" date="2018-03" db="EMBL/GenBank/DDBJ databases">
        <title>Adhaeribacter sp. HMF7605 Genome sequencing and assembly.</title>
        <authorList>
            <person name="Kang H."/>
            <person name="Kang J."/>
            <person name="Cha I."/>
            <person name="Kim H."/>
            <person name="Joh K."/>
        </authorList>
    </citation>
    <scope>NUCLEOTIDE SEQUENCE [LARGE SCALE GENOMIC DNA]</scope>
    <source>
        <strain evidence="2 3">HMF7605</strain>
    </source>
</reference>
<proteinExistence type="predicted"/>
<dbReference type="EMBL" id="PYFT01000001">
    <property type="protein sequence ID" value="PSR52466.1"/>
    <property type="molecule type" value="Genomic_DNA"/>
</dbReference>
<feature type="transmembrane region" description="Helical" evidence="1">
    <location>
        <begin position="303"/>
        <end position="323"/>
    </location>
</feature>
<keyword evidence="3" id="KW-1185">Reference proteome</keyword>
<dbReference type="Proteomes" id="UP000240357">
    <property type="component" value="Unassembled WGS sequence"/>
</dbReference>
<keyword evidence="1" id="KW-0472">Membrane</keyword>